<dbReference type="OrthoDB" id="2975793at2759"/>
<comment type="caution">
    <text evidence="2">The sequence shown here is derived from an EMBL/GenBank/DDBJ whole genome shotgun (WGS) entry which is preliminary data.</text>
</comment>
<dbReference type="InterPro" id="IPR010730">
    <property type="entry name" value="HET"/>
</dbReference>
<dbReference type="Proteomes" id="UP000546213">
    <property type="component" value="Unassembled WGS sequence"/>
</dbReference>
<evidence type="ECO:0000313" key="2">
    <source>
        <dbReference type="EMBL" id="KAF5576152.1"/>
    </source>
</evidence>
<accession>A0A8H5KMX5</accession>
<organism evidence="2 3">
    <name type="scientific">Fusarium pseudocircinatum</name>
    <dbReference type="NCBI Taxonomy" id="56676"/>
    <lineage>
        <taxon>Eukaryota</taxon>
        <taxon>Fungi</taxon>
        <taxon>Dikarya</taxon>
        <taxon>Ascomycota</taxon>
        <taxon>Pezizomycotina</taxon>
        <taxon>Sordariomycetes</taxon>
        <taxon>Hypocreomycetidae</taxon>
        <taxon>Hypocreales</taxon>
        <taxon>Nectriaceae</taxon>
        <taxon>Fusarium</taxon>
        <taxon>Fusarium fujikuroi species complex</taxon>
    </lineage>
</organism>
<evidence type="ECO:0000259" key="1">
    <source>
        <dbReference type="Pfam" id="PF06985"/>
    </source>
</evidence>
<dbReference type="PANTHER" id="PTHR33112">
    <property type="entry name" value="DOMAIN PROTEIN, PUTATIVE-RELATED"/>
    <property type="match status" value="1"/>
</dbReference>
<keyword evidence="3" id="KW-1185">Reference proteome</keyword>
<reference evidence="2 3" key="1">
    <citation type="submission" date="2020-05" db="EMBL/GenBank/DDBJ databases">
        <title>Identification and distribution of gene clusters putatively required for synthesis of sphingolipid metabolism inhibitors in phylogenetically diverse species of the filamentous fungus Fusarium.</title>
        <authorList>
            <person name="Kim H.-S."/>
            <person name="Busman M."/>
            <person name="Brown D.W."/>
            <person name="Divon H."/>
            <person name="Uhlig S."/>
            <person name="Proctor R.H."/>
        </authorList>
    </citation>
    <scope>NUCLEOTIDE SEQUENCE [LARGE SCALE GENOMIC DNA]</scope>
    <source>
        <strain evidence="2 3">NRRL 36939</strain>
    </source>
</reference>
<feature type="domain" description="Heterokaryon incompatibility" evidence="1">
    <location>
        <begin position="273"/>
        <end position="410"/>
    </location>
</feature>
<dbReference type="AlphaFoldDB" id="A0A8H5KMX5"/>
<dbReference type="Pfam" id="PF06985">
    <property type="entry name" value="HET"/>
    <property type="match status" value="1"/>
</dbReference>
<name>A0A8H5KMX5_9HYPO</name>
<dbReference type="PANTHER" id="PTHR33112:SF12">
    <property type="entry name" value="HETEROKARYON INCOMPATIBILITY DOMAIN-CONTAINING PROTEIN"/>
    <property type="match status" value="1"/>
</dbReference>
<evidence type="ECO:0000313" key="3">
    <source>
        <dbReference type="Proteomes" id="UP000546213"/>
    </source>
</evidence>
<gene>
    <name evidence="2" type="ORF">FPCIR_12781</name>
</gene>
<proteinExistence type="predicted"/>
<protein>
    <recommendedName>
        <fullName evidence="1">Heterokaryon incompatibility domain-containing protein</fullName>
    </recommendedName>
</protein>
<dbReference type="EMBL" id="JAAOAS010000440">
    <property type="protein sequence ID" value="KAF5576152.1"/>
    <property type="molecule type" value="Genomic_DNA"/>
</dbReference>
<sequence length="699" mass="78955">MSIENSRLCCFCRKLEPVDQPCPSIQTQLTQAFPSGINNTTKPWTRNDEDLLEQLRQHPSELCQRCAEFDIIRAFNEADPLDESQRGKLEKAQYIQYAERQEPYRLRFGLLSQFHMKPSCPLCRLLYRLIPRPPPEHDTTVLTLIPYRWHIRQDHWEGVPEDDKRKFAIWFGLSTPGLDMSGPSFFNAGQQLRVAMMTGEAIALYPNSSSEEFYNARVIDGMVDVDLIKKGLEHCQMCHSEQCNAKFDKGLLITKMLDVETRKVVDCPDNCDYLALSYVWGGIHPADGALEAGTLPQTIEDAITLTKKLGKRYLWVDALCIDQSPNPTPEQAASKAKQLQLMHLIYYCATITIFAVAGPRSDYGIPGISKPRVGSTRERINGKYLVVVPPQIMSEIKSSVWQTRAWTWQEDVLSTRKLYLTETQWILQCNETLGPSDFAEAHDTAVDLTWATVSGGKMKAGYVEATNTEFLDRTSSMFISAVTTYTSRSLTNGSDSLNAFQGGLARFGKPVYPQGFEWGMPLKEFPQSLAWIHDHTVKPTRRAAFPSWSWAGWGGTVQYPTDLTETAPENGDLIPRMVSIDDKIVTLEGWTVTLDIRTEPFSEVVVPGTDQAIGCVTERNFKHNMTLPTGRYRCLVAARLKKEVLRNGLVNQLVFLVVLRGDKDIEVEERQTAITVSRLAIEGKDFMEFGPKKAVIKMK</sequence>